<accession>A0A8E2EQL5</accession>
<evidence type="ECO:0000256" key="4">
    <source>
        <dbReference type="ARBA" id="ARBA00022824"/>
    </source>
</evidence>
<dbReference type="GO" id="GO:0016020">
    <property type="term" value="C:membrane"/>
    <property type="evidence" value="ECO:0007669"/>
    <property type="project" value="UniProtKB-SubCell"/>
</dbReference>
<reference evidence="8 9" key="1">
    <citation type="journal article" date="2016" name="Nat. Commun.">
        <title>Ectomycorrhizal ecology is imprinted in the genome of the dominant symbiotic fungus Cenococcum geophilum.</title>
        <authorList>
            <consortium name="DOE Joint Genome Institute"/>
            <person name="Peter M."/>
            <person name="Kohler A."/>
            <person name="Ohm R.A."/>
            <person name="Kuo A."/>
            <person name="Krutzmann J."/>
            <person name="Morin E."/>
            <person name="Arend M."/>
            <person name="Barry K.W."/>
            <person name="Binder M."/>
            <person name="Choi C."/>
            <person name="Clum A."/>
            <person name="Copeland A."/>
            <person name="Grisel N."/>
            <person name="Haridas S."/>
            <person name="Kipfer T."/>
            <person name="LaButti K."/>
            <person name="Lindquist E."/>
            <person name="Lipzen A."/>
            <person name="Maire R."/>
            <person name="Meier B."/>
            <person name="Mihaltcheva S."/>
            <person name="Molinier V."/>
            <person name="Murat C."/>
            <person name="Poggeler S."/>
            <person name="Quandt C.A."/>
            <person name="Sperisen C."/>
            <person name="Tritt A."/>
            <person name="Tisserant E."/>
            <person name="Crous P.W."/>
            <person name="Henrissat B."/>
            <person name="Nehls U."/>
            <person name="Egli S."/>
            <person name="Spatafora J.W."/>
            <person name="Grigoriev I.V."/>
            <person name="Martin F.M."/>
        </authorList>
    </citation>
    <scope>NUCLEOTIDE SEQUENCE [LARGE SCALE GENOMIC DNA]</scope>
    <source>
        <strain evidence="8 9">CBS 207.34</strain>
    </source>
</reference>
<dbReference type="OrthoDB" id="427518at2759"/>
<dbReference type="InterPro" id="IPR000073">
    <property type="entry name" value="AB_hydrolase_1"/>
</dbReference>
<keyword evidence="5" id="KW-0496">Mitochondrion</keyword>
<keyword evidence="4" id="KW-0256">Endoplasmic reticulum</keyword>
<evidence type="ECO:0000256" key="6">
    <source>
        <dbReference type="ARBA" id="ARBA00023136"/>
    </source>
</evidence>
<dbReference type="PANTHER" id="PTHR48182:SF2">
    <property type="entry name" value="PROTEIN SERAC1"/>
    <property type="match status" value="1"/>
</dbReference>
<dbReference type="Pfam" id="PF12697">
    <property type="entry name" value="Abhydrolase_6"/>
    <property type="match status" value="1"/>
</dbReference>
<feature type="non-terminal residue" evidence="8">
    <location>
        <position position="1"/>
    </location>
</feature>
<feature type="non-terminal residue" evidence="8">
    <location>
        <position position="147"/>
    </location>
</feature>
<keyword evidence="6" id="KW-0472">Membrane</keyword>
<proteinExistence type="predicted"/>
<evidence type="ECO:0000256" key="1">
    <source>
        <dbReference type="ARBA" id="ARBA00004173"/>
    </source>
</evidence>
<dbReference type="Gene3D" id="3.40.50.1820">
    <property type="entry name" value="alpha/beta hydrolase"/>
    <property type="match status" value="1"/>
</dbReference>
<dbReference type="InterPro" id="IPR029058">
    <property type="entry name" value="AB_hydrolase_fold"/>
</dbReference>
<evidence type="ECO:0000256" key="5">
    <source>
        <dbReference type="ARBA" id="ARBA00023128"/>
    </source>
</evidence>
<evidence type="ECO:0000313" key="9">
    <source>
        <dbReference type="Proteomes" id="UP000250140"/>
    </source>
</evidence>
<dbReference type="GO" id="GO:0005783">
    <property type="term" value="C:endoplasmic reticulum"/>
    <property type="evidence" value="ECO:0007669"/>
    <property type="project" value="UniProtKB-SubCell"/>
</dbReference>
<protein>
    <recommendedName>
        <fullName evidence="7">AB hydrolase-1 domain-containing protein</fullName>
    </recommendedName>
</protein>
<dbReference type="Proteomes" id="UP000250140">
    <property type="component" value="Unassembled WGS sequence"/>
</dbReference>
<dbReference type="AlphaFoldDB" id="A0A8E2EQL5"/>
<dbReference type="GO" id="GO:0005739">
    <property type="term" value="C:mitochondrion"/>
    <property type="evidence" value="ECO:0007669"/>
    <property type="project" value="UniProtKB-SubCell"/>
</dbReference>
<comment type="subcellular location">
    <subcellularLocation>
        <location evidence="2">Endoplasmic reticulum</location>
    </subcellularLocation>
    <subcellularLocation>
        <location evidence="3">Membrane</location>
    </subcellularLocation>
    <subcellularLocation>
        <location evidence="1">Mitochondrion</location>
    </subcellularLocation>
</comment>
<evidence type="ECO:0000256" key="3">
    <source>
        <dbReference type="ARBA" id="ARBA00004370"/>
    </source>
</evidence>
<dbReference type="PANTHER" id="PTHR48182">
    <property type="entry name" value="PROTEIN SERAC1"/>
    <property type="match status" value="1"/>
</dbReference>
<organism evidence="8 9">
    <name type="scientific">Glonium stellatum</name>
    <dbReference type="NCBI Taxonomy" id="574774"/>
    <lineage>
        <taxon>Eukaryota</taxon>
        <taxon>Fungi</taxon>
        <taxon>Dikarya</taxon>
        <taxon>Ascomycota</taxon>
        <taxon>Pezizomycotina</taxon>
        <taxon>Dothideomycetes</taxon>
        <taxon>Pleosporomycetidae</taxon>
        <taxon>Gloniales</taxon>
        <taxon>Gloniaceae</taxon>
        <taxon>Glonium</taxon>
    </lineage>
</organism>
<sequence length="147" mass="15952">VVFVHGLTGGSIKNWTRDGVCWPRDLLSDKIHHCARIMTWGYDSASYSAPDGLSLQAGTLLKGLETMRQTRVEKKRPIVFVCHSLGGIVVKQANCPGRAQTDWIGRDENLGSIYSCTAGVIFFGTPHRSSATATLSQIVANIANSFS</sequence>
<evidence type="ECO:0000259" key="7">
    <source>
        <dbReference type="Pfam" id="PF12697"/>
    </source>
</evidence>
<dbReference type="SUPFAM" id="SSF53474">
    <property type="entry name" value="alpha/beta-Hydrolases"/>
    <property type="match status" value="1"/>
</dbReference>
<dbReference type="InterPro" id="IPR052374">
    <property type="entry name" value="SERAC1"/>
</dbReference>
<evidence type="ECO:0000313" key="8">
    <source>
        <dbReference type="EMBL" id="OCL03087.1"/>
    </source>
</evidence>
<keyword evidence="9" id="KW-1185">Reference proteome</keyword>
<feature type="domain" description="AB hydrolase-1" evidence="7">
    <location>
        <begin position="1"/>
        <end position="92"/>
    </location>
</feature>
<evidence type="ECO:0000256" key="2">
    <source>
        <dbReference type="ARBA" id="ARBA00004240"/>
    </source>
</evidence>
<name>A0A8E2EQL5_9PEZI</name>
<dbReference type="EMBL" id="KV750816">
    <property type="protein sequence ID" value="OCL03087.1"/>
    <property type="molecule type" value="Genomic_DNA"/>
</dbReference>
<gene>
    <name evidence="8" type="ORF">AOQ84DRAFT_271434</name>
</gene>